<dbReference type="InterPro" id="IPR006091">
    <property type="entry name" value="Acyl-CoA_Oxase/DH_mid-dom"/>
</dbReference>
<evidence type="ECO:0000256" key="5">
    <source>
        <dbReference type="ARBA" id="ARBA00023002"/>
    </source>
</evidence>
<evidence type="ECO:0000256" key="3">
    <source>
        <dbReference type="ARBA" id="ARBA00022630"/>
    </source>
</evidence>
<dbReference type="InterPro" id="IPR009075">
    <property type="entry name" value="AcylCo_DH/oxidase_C"/>
</dbReference>
<dbReference type="EMBL" id="BMMH01000006">
    <property type="protein sequence ID" value="GGL15164.1"/>
    <property type="molecule type" value="Genomic_DNA"/>
</dbReference>
<name>A0A917RMS9_9NOCA</name>
<dbReference type="InterPro" id="IPR052161">
    <property type="entry name" value="Mycobact_Acyl-CoA_DH"/>
</dbReference>
<comment type="cofactor">
    <cofactor evidence="1 6">
        <name>FAD</name>
        <dbReference type="ChEBI" id="CHEBI:57692"/>
    </cofactor>
</comment>
<keyword evidence="5 6" id="KW-0560">Oxidoreductase</keyword>
<proteinExistence type="inferred from homology"/>
<evidence type="ECO:0000313" key="10">
    <source>
        <dbReference type="Proteomes" id="UP000638263"/>
    </source>
</evidence>
<evidence type="ECO:0000256" key="2">
    <source>
        <dbReference type="ARBA" id="ARBA00009347"/>
    </source>
</evidence>
<keyword evidence="4 6" id="KW-0274">FAD</keyword>
<dbReference type="PANTHER" id="PTHR43292:SF4">
    <property type="entry name" value="ACYL-COA DEHYDROGENASE FADE34"/>
    <property type="match status" value="1"/>
</dbReference>
<reference evidence="9" key="1">
    <citation type="journal article" date="2014" name="Int. J. Syst. Evol. Microbiol.">
        <title>Complete genome sequence of Corynebacterium casei LMG S-19264T (=DSM 44701T), isolated from a smear-ripened cheese.</title>
        <authorList>
            <consortium name="US DOE Joint Genome Institute (JGI-PGF)"/>
            <person name="Walter F."/>
            <person name="Albersmeier A."/>
            <person name="Kalinowski J."/>
            <person name="Ruckert C."/>
        </authorList>
    </citation>
    <scope>NUCLEOTIDE SEQUENCE</scope>
    <source>
        <strain evidence="9">CGMCC 4.3508</strain>
    </source>
</reference>
<reference evidence="9" key="2">
    <citation type="submission" date="2020-09" db="EMBL/GenBank/DDBJ databases">
        <authorList>
            <person name="Sun Q."/>
            <person name="Zhou Y."/>
        </authorList>
    </citation>
    <scope>NUCLEOTIDE SEQUENCE</scope>
    <source>
        <strain evidence="9">CGMCC 4.3508</strain>
    </source>
</reference>
<accession>A0A917RMS9</accession>
<feature type="domain" description="Acyl-CoA oxidase/dehydrogenase middle" evidence="8">
    <location>
        <begin position="144"/>
        <end position="238"/>
    </location>
</feature>
<dbReference type="InterPro" id="IPR009100">
    <property type="entry name" value="AcylCoA_DH/oxidase_NM_dom_sf"/>
</dbReference>
<dbReference type="Pfam" id="PF00441">
    <property type="entry name" value="Acyl-CoA_dh_1"/>
    <property type="match status" value="1"/>
</dbReference>
<dbReference type="GO" id="GO:0050660">
    <property type="term" value="F:flavin adenine dinucleotide binding"/>
    <property type="evidence" value="ECO:0007669"/>
    <property type="project" value="InterPro"/>
</dbReference>
<dbReference type="GO" id="GO:0005886">
    <property type="term" value="C:plasma membrane"/>
    <property type="evidence" value="ECO:0007669"/>
    <property type="project" value="TreeGrafter"/>
</dbReference>
<dbReference type="PANTHER" id="PTHR43292">
    <property type="entry name" value="ACYL-COA DEHYDROGENASE"/>
    <property type="match status" value="1"/>
</dbReference>
<comment type="caution">
    <text evidence="9">The sequence shown here is derived from an EMBL/GenBank/DDBJ whole genome shotgun (WGS) entry which is preliminary data.</text>
</comment>
<evidence type="ECO:0000259" key="7">
    <source>
        <dbReference type="Pfam" id="PF00441"/>
    </source>
</evidence>
<dbReference type="SUPFAM" id="SSF47203">
    <property type="entry name" value="Acyl-CoA dehydrogenase C-terminal domain-like"/>
    <property type="match status" value="1"/>
</dbReference>
<dbReference type="GO" id="GO:0016627">
    <property type="term" value="F:oxidoreductase activity, acting on the CH-CH group of donors"/>
    <property type="evidence" value="ECO:0007669"/>
    <property type="project" value="InterPro"/>
</dbReference>
<organism evidence="9 10">
    <name type="scientific">Nocardia jinanensis</name>
    <dbReference type="NCBI Taxonomy" id="382504"/>
    <lineage>
        <taxon>Bacteria</taxon>
        <taxon>Bacillati</taxon>
        <taxon>Actinomycetota</taxon>
        <taxon>Actinomycetes</taxon>
        <taxon>Mycobacteriales</taxon>
        <taxon>Nocardiaceae</taxon>
        <taxon>Nocardia</taxon>
    </lineage>
</organism>
<evidence type="ECO:0000256" key="1">
    <source>
        <dbReference type="ARBA" id="ARBA00001974"/>
    </source>
</evidence>
<dbReference type="Gene3D" id="2.40.110.10">
    <property type="entry name" value="Butyryl-CoA Dehydrogenase, subunit A, domain 2"/>
    <property type="match status" value="1"/>
</dbReference>
<dbReference type="Proteomes" id="UP000638263">
    <property type="component" value="Unassembled WGS sequence"/>
</dbReference>
<evidence type="ECO:0000259" key="8">
    <source>
        <dbReference type="Pfam" id="PF02770"/>
    </source>
</evidence>
<protein>
    <submittedName>
        <fullName evidence="9">Acyl-CoA dehydrogenase</fullName>
    </submittedName>
</protein>
<dbReference type="AlphaFoldDB" id="A0A917RMS9"/>
<dbReference type="Pfam" id="PF02770">
    <property type="entry name" value="Acyl-CoA_dh_M"/>
    <property type="match status" value="1"/>
</dbReference>
<dbReference type="Gene3D" id="1.10.540.10">
    <property type="entry name" value="Acyl-CoA dehydrogenase/oxidase, N-terminal domain"/>
    <property type="match status" value="1"/>
</dbReference>
<dbReference type="SUPFAM" id="SSF56645">
    <property type="entry name" value="Acyl-CoA dehydrogenase NM domain-like"/>
    <property type="match status" value="1"/>
</dbReference>
<dbReference type="RefSeq" id="WP_062999346.1">
    <property type="nucleotide sequence ID" value="NZ_BMMH01000006.1"/>
</dbReference>
<evidence type="ECO:0000313" key="9">
    <source>
        <dbReference type="EMBL" id="GGL15164.1"/>
    </source>
</evidence>
<feature type="domain" description="Acyl-CoA dehydrogenase/oxidase C-terminal" evidence="7">
    <location>
        <begin position="250"/>
        <end position="404"/>
    </location>
</feature>
<keyword evidence="3 6" id="KW-0285">Flavoprotein</keyword>
<dbReference type="Gene3D" id="1.20.140.10">
    <property type="entry name" value="Butyryl-CoA Dehydrogenase, subunit A, domain 3"/>
    <property type="match status" value="1"/>
</dbReference>
<dbReference type="InterPro" id="IPR037069">
    <property type="entry name" value="AcylCoA_DH/ox_N_sf"/>
</dbReference>
<dbReference type="FunFam" id="2.40.110.10:FF:000011">
    <property type="entry name" value="Acyl-CoA dehydrogenase FadE34"/>
    <property type="match status" value="1"/>
</dbReference>
<comment type="similarity">
    <text evidence="2 6">Belongs to the acyl-CoA dehydrogenase family.</text>
</comment>
<dbReference type="InterPro" id="IPR036250">
    <property type="entry name" value="AcylCo_DH-like_C"/>
</dbReference>
<keyword evidence="10" id="KW-1185">Reference proteome</keyword>
<evidence type="ECO:0000256" key="6">
    <source>
        <dbReference type="RuleBase" id="RU362125"/>
    </source>
</evidence>
<evidence type="ECO:0000256" key="4">
    <source>
        <dbReference type="ARBA" id="ARBA00022827"/>
    </source>
</evidence>
<dbReference type="InterPro" id="IPR046373">
    <property type="entry name" value="Acyl-CoA_Oxase/DH_mid-dom_sf"/>
</dbReference>
<sequence>MNTAHHPRDPEDFRAAARAFIENTLPTLPPKPDPAPDTDARVPISLFTERAAELAVLPAARQWRAAKFDAGFGWLTGPPAYGGAGLPEEYERHYVEVELDYDIPPEDCFATGLEGLGQTILLRGSEHLKELLLEGIFRGDLITCLLFSEPGAGSDLASVRTRAVRDGDDWVVTGQKVWSSRTHYADIGLLLARTGTEDERRRGITAFLVDIASPGLEVRPLVEMTGDAGFNEVFFDGVRIPDNRRLGDIGDGWTIYLAIMAASREALARSRRRGGRGGLASVASAERIADVLRRLGKHDVPTLRQDWARVFTRYKLNELTSARLAVEWPEPNAAAAARAMGKLALSDAMSAASDLVAQALGPRILADTGEIDSFDWLPFLLQTPAFHIGGGTDQIMRNLIAERGLGLPR</sequence>
<gene>
    <name evidence="9" type="primary">acd</name>
    <name evidence="9" type="ORF">GCM10011588_32140</name>
</gene>